<name>A0AAV5DDW2_ELECO</name>
<evidence type="ECO:0000256" key="6">
    <source>
        <dbReference type="ARBA" id="ARBA00023128"/>
    </source>
</evidence>
<evidence type="ECO:0000256" key="8">
    <source>
        <dbReference type="SAM" id="MobiDB-lite"/>
    </source>
</evidence>
<keyword evidence="5" id="KW-1133">Transmembrane helix</keyword>
<proteinExistence type="inferred from homology"/>
<dbReference type="GO" id="GO:0045039">
    <property type="term" value="P:protein insertion into mitochondrial inner membrane"/>
    <property type="evidence" value="ECO:0007669"/>
    <property type="project" value="InterPro"/>
</dbReference>
<evidence type="ECO:0000256" key="3">
    <source>
        <dbReference type="ARBA" id="ARBA00022692"/>
    </source>
</evidence>
<dbReference type="PANTHER" id="PTHR14110:SF0">
    <property type="entry name" value="MITOCHONDRIAL IMPORT INNER MEMBRANE TRANSLOCASE SUBUNIT TIM22"/>
    <property type="match status" value="1"/>
</dbReference>
<keyword evidence="10" id="KW-1185">Reference proteome</keyword>
<dbReference type="GO" id="GO:0030943">
    <property type="term" value="F:mitochondrion targeting sequence binding"/>
    <property type="evidence" value="ECO:0007669"/>
    <property type="project" value="TreeGrafter"/>
</dbReference>
<evidence type="ECO:0000313" key="10">
    <source>
        <dbReference type="Proteomes" id="UP001054889"/>
    </source>
</evidence>
<feature type="compositionally biased region" description="Low complexity" evidence="8">
    <location>
        <begin position="1"/>
        <end position="22"/>
    </location>
</feature>
<evidence type="ECO:0000256" key="4">
    <source>
        <dbReference type="ARBA" id="ARBA00022792"/>
    </source>
</evidence>
<organism evidence="9 10">
    <name type="scientific">Eleusine coracana subsp. coracana</name>
    <dbReference type="NCBI Taxonomy" id="191504"/>
    <lineage>
        <taxon>Eukaryota</taxon>
        <taxon>Viridiplantae</taxon>
        <taxon>Streptophyta</taxon>
        <taxon>Embryophyta</taxon>
        <taxon>Tracheophyta</taxon>
        <taxon>Spermatophyta</taxon>
        <taxon>Magnoliopsida</taxon>
        <taxon>Liliopsida</taxon>
        <taxon>Poales</taxon>
        <taxon>Poaceae</taxon>
        <taxon>PACMAD clade</taxon>
        <taxon>Chloridoideae</taxon>
        <taxon>Cynodonteae</taxon>
        <taxon>Eleusininae</taxon>
        <taxon>Eleusine</taxon>
    </lineage>
</organism>
<sequence length="176" mass="18323">MASPEPSAADAGAGGESASQASVVEPIRMPTPEEINGQDIWNNCAVRSVVSGVMGGGLGILMGLFFGALDNPITAEEMTARQQIVYTAKQMGRRSISSAKTFAVMGLIFSAAECVVEKARARHDMTNTAIAGCVTGGALAVRDWYIPVGGPKSTCVGCVGFSAFSVAIEKFFDRHS</sequence>
<keyword evidence="3" id="KW-0812">Transmembrane</keyword>
<evidence type="ECO:0000256" key="2">
    <source>
        <dbReference type="ARBA" id="ARBA00008444"/>
    </source>
</evidence>
<dbReference type="Proteomes" id="UP001054889">
    <property type="component" value="Unassembled WGS sequence"/>
</dbReference>
<reference evidence="9" key="2">
    <citation type="submission" date="2021-12" db="EMBL/GenBank/DDBJ databases">
        <title>Resequencing data analysis of finger millet.</title>
        <authorList>
            <person name="Hatakeyama M."/>
            <person name="Aluri S."/>
            <person name="Balachadran M.T."/>
            <person name="Sivarajan S.R."/>
            <person name="Poveda L."/>
            <person name="Shimizu-Inatsugi R."/>
            <person name="Schlapbach R."/>
            <person name="Sreeman S.M."/>
            <person name="Shimizu K.K."/>
        </authorList>
    </citation>
    <scope>NUCLEOTIDE SEQUENCE</scope>
</reference>
<protein>
    <submittedName>
        <fullName evidence="9">Uncharacterized protein</fullName>
    </submittedName>
</protein>
<dbReference type="AlphaFoldDB" id="A0AAV5DDW2"/>
<comment type="similarity">
    <text evidence="2">Belongs to the Tim17/Tim22/Tim23 family.</text>
</comment>
<dbReference type="PANTHER" id="PTHR14110">
    <property type="entry name" value="MITOCHONDRIAL IMPORT INNER MEMBRANE TRANSLOCASE SUBUNIT TIM22"/>
    <property type="match status" value="1"/>
</dbReference>
<accession>A0AAV5DDW2</accession>
<evidence type="ECO:0000256" key="5">
    <source>
        <dbReference type="ARBA" id="ARBA00022989"/>
    </source>
</evidence>
<dbReference type="GO" id="GO:0008320">
    <property type="term" value="F:protein transmembrane transporter activity"/>
    <property type="evidence" value="ECO:0007669"/>
    <property type="project" value="TreeGrafter"/>
</dbReference>
<keyword evidence="6" id="KW-0496">Mitochondrion</keyword>
<reference evidence="9" key="1">
    <citation type="journal article" date="2018" name="DNA Res.">
        <title>Multiple hybrid de novo genome assembly of finger millet, an orphan allotetraploid crop.</title>
        <authorList>
            <person name="Hatakeyama M."/>
            <person name="Aluri S."/>
            <person name="Balachadran M.T."/>
            <person name="Sivarajan S.R."/>
            <person name="Patrignani A."/>
            <person name="Gruter S."/>
            <person name="Poveda L."/>
            <person name="Shimizu-Inatsugi R."/>
            <person name="Baeten J."/>
            <person name="Francoijs K.J."/>
            <person name="Nataraja K.N."/>
            <person name="Reddy Y.A.N."/>
            <person name="Phadnis S."/>
            <person name="Ravikumar R.L."/>
            <person name="Schlapbach R."/>
            <person name="Sreeman S.M."/>
            <person name="Shimizu K.K."/>
        </authorList>
    </citation>
    <scope>NUCLEOTIDE SEQUENCE</scope>
</reference>
<keyword evidence="4" id="KW-0999">Mitochondrion inner membrane</keyword>
<evidence type="ECO:0000256" key="1">
    <source>
        <dbReference type="ARBA" id="ARBA00004448"/>
    </source>
</evidence>
<comment type="caution">
    <text evidence="9">The sequence shown here is derived from an EMBL/GenBank/DDBJ whole genome shotgun (WGS) entry which is preliminary data.</text>
</comment>
<comment type="subcellular location">
    <subcellularLocation>
        <location evidence="1">Mitochondrion inner membrane</location>
        <topology evidence="1">Multi-pass membrane protein</topology>
    </subcellularLocation>
</comment>
<dbReference type="InterPro" id="IPR039175">
    <property type="entry name" value="TIM22"/>
</dbReference>
<feature type="region of interest" description="Disordered" evidence="8">
    <location>
        <begin position="1"/>
        <end position="23"/>
    </location>
</feature>
<keyword evidence="7" id="KW-0472">Membrane</keyword>
<dbReference type="EMBL" id="BQKI01000015">
    <property type="protein sequence ID" value="GJN08155.1"/>
    <property type="molecule type" value="Genomic_DNA"/>
</dbReference>
<dbReference type="Pfam" id="PF02466">
    <property type="entry name" value="Tim17"/>
    <property type="match status" value="1"/>
</dbReference>
<evidence type="ECO:0000313" key="9">
    <source>
        <dbReference type="EMBL" id="GJN08155.1"/>
    </source>
</evidence>
<dbReference type="GO" id="GO:0042721">
    <property type="term" value="C:TIM22 mitochondrial import inner membrane insertion complex"/>
    <property type="evidence" value="ECO:0007669"/>
    <property type="project" value="InterPro"/>
</dbReference>
<gene>
    <name evidence="9" type="primary">ga26048</name>
    <name evidence="9" type="ORF">PR202_ga26048</name>
</gene>
<evidence type="ECO:0000256" key="7">
    <source>
        <dbReference type="ARBA" id="ARBA00023136"/>
    </source>
</evidence>